<dbReference type="SUPFAM" id="SSF52317">
    <property type="entry name" value="Class I glutamine amidotransferase-like"/>
    <property type="match status" value="1"/>
</dbReference>
<evidence type="ECO:0000256" key="2">
    <source>
        <dbReference type="ARBA" id="ARBA00022801"/>
    </source>
</evidence>
<dbReference type="GO" id="GO:0036381">
    <property type="term" value="F:pyridoxal 5'-phosphate synthase (glutamine hydrolysing) activity"/>
    <property type="evidence" value="ECO:0007669"/>
    <property type="project" value="UniProtKB-UniRule"/>
</dbReference>
<evidence type="ECO:0000256" key="6">
    <source>
        <dbReference type="ARBA" id="ARBA00049534"/>
    </source>
</evidence>
<dbReference type="HAMAP" id="MF_01615">
    <property type="entry name" value="PdxT"/>
    <property type="match status" value="1"/>
</dbReference>
<keyword evidence="2 7" id="KW-0378">Hydrolase</keyword>
<evidence type="ECO:0000256" key="5">
    <source>
        <dbReference type="ARBA" id="ARBA00023239"/>
    </source>
</evidence>
<evidence type="ECO:0000256" key="8">
    <source>
        <dbReference type="PIRSR" id="PIRSR005639-1"/>
    </source>
</evidence>
<feature type="binding site" evidence="7 9">
    <location>
        <begin position="54"/>
        <end position="56"/>
    </location>
    <ligand>
        <name>L-glutamine</name>
        <dbReference type="ChEBI" id="CHEBI:58359"/>
    </ligand>
</feature>
<dbReference type="PROSITE" id="PS01236">
    <property type="entry name" value="PDXT_SNO_1"/>
    <property type="match status" value="1"/>
</dbReference>
<organism evidence="10 11">
    <name type="scientific">Candidatus Nitrosopumilus salarius BD31</name>
    <dbReference type="NCBI Taxonomy" id="859350"/>
    <lineage>
        <taxon>Archaea</taxon>
        <taxon>Nitrososphaerota</taxon>
        <taxon>Nitrososphaeria</taxon>
        <taxon>Nitrosopumilales</taxon>
        <taxon>Nitrosopumilaceae</taxon>
        <taxon>Nitrosopumilus</taxon>
    </lineage>
</organism>
<proteinExistence type="inferred from homology"/>
<keyword evidence="10" id="KW-0808">Transferase</keyword>
<dbReference type="UniPathway" id="UPA00245"/>
<dbReference type="AlphaFoldDB" id="I3D455"/>
<dbReference type="InterPro" id="IPR021196">
    <property type="entry name" value="PdxT/SNO_CS"/>
</dbReference>
<dbReference type="PANTHER" id="PTHR31559:SF0">
    <property type="entry name" value="PYRIDOXAL 5'-PHOSPHATE SYNTHASE SUBUNIT SNO1-RELATED"/>
    <property type="match status" value="1"/>
</dbReference>
<dbReference type="NCBIfam" id="TIGR03800">
    <property type="entry name" value="PLP_synth_Pdx2"/>
    <property type="match status" value="1"/>
</dbReference>
<dbReference type="InterPro" id="IPR029062">
    <property type="entry name" value="Class_I_gatase-like"/>
</dbReference>
<dbReference type="EC" id="3.5.1.2" evidence="7"/>
<feature type="active site" description="Nucleophile" evidence="7 8">
    <location>
        <position position="86"/>
    </location>
</feature>
<dbReference type="EC" id="4.3.3.6" evidence="7"/>
<sequence length="205" mass="22066">MSLNVGILSIQGDVQENLLSTKSAIDELGLDVKVSEVKTPNEISQLDGLIIPGGESTTIGQLSLVNGSLKILKEKIENGMPVLGICAGMIMLSKTADDRVIGKTDQPLLDILDIKLERNSFGRQKESFEADVSMDLIGIPKFNGVFIRAPSVSDVGSGVEILSKFNERIVAVKKGNVIGTAFHPELTVDTSLHKYFVNLVNSSKK</sequence>
<evidence type="ECO:0000256" key="9">
    <source>
        <dbReference type="PIRSR" id="PIRSR005639-2"/>
    </source>
</evidence>
<dbReference type="GO" id="GO:0006543">
    <property type="term" value="P:L-glutamine catabolic process"/>
    <property type="evidence" value="ECO:0007669"/>
    <property type="project" value="UniProtKB-UniRule"/>
</dbReference>
<protein>
    <recommendedName>
        <fullName evidence="7">Pyridoxal 5'-phosphate synthase subunit PdxT</fullName>
        <ecNumber evidence="7">4.3.3.6</ecNumber>
    </recommendedName>
    <alternativeName>
        <fullName evidence="7">Pdx2</fullName>
    </alternativeName>
    <alternativeName>
        <fullName evidence="7">Pyridoxal 5'-phosphate synthase glutaminase subunit</fullName>
        <ecNumber evidence="7">3.5.1.2</ecNumber>
    </alternativeName>
</protein>
<feature type="binding site" evidence="7 9">
    <location>
        <begin position="147"/>
        <end position="148"/>
    </location>
    <ligand>
        <name>L-glutamine</name>
        <dbReference type="ChEBI" id="CHEBI:58359"/>
    </ligand>
</feature>
<comment type="subunit">
    <text evidence="7">In the presence of PdxS, forms a dodecamer of heterodimers. Only shows activity in the heterodimer.</text>
</comment>
<keyword evidence="5 7" id="KW-0456">Lyase</keyword>
<evidence type="ECO:0000256" key="1">
    <source>
        <dbReference type="ARBA" id="ARBA00008345"/>
    </source>
</evidence>
<dbReference type="GO" id="GO:0004359">
    <property type="term" value="F:glutaminase activity"/>
    <property type="evidence" value="ECO:0007669"/>
    <property type="project" value="UniProtKB-UniRule"/>
</dbReference>
<dbReference type="Pfam" id="PF01174">
    <property type="entry name" value="SNO"/>
    <property type="match status" value="1"/>
</dbReference>
<keyword evidence="11" id="KW-1185">Reference proteome</keyword>
<feature type="active site" description="Charge relay system" evidence="7 8">
    <location>
        <position position="183"/>
    </location>
</feature>
<comment type="similarity">
    <text evidence="1 7">Belongs to the glutaminase PdxT/SNO family.</text>
</comment>
<comment type="function">
    <text evidence="7">Catalyzes the hydrolysis of glutamine to glutamate and ammonia as part of the biosynthesis of pyridoxal 5'-phosphate. The resulting ammonia molecule is channeled to the active site of PdxS.</text>
</comment>
<dbReference type="PROSITE" id="PS51130">
    <property type="entry name" value="PDXT_SNO_2"/>
    <property type="match status" value="1"/>
</dbReference>
<dbReference type="GO" id="GO:0005829">
    <property type="term" value="C:cytosol"/>
    <property type="evidence" value="ECO:0007669"/>
    <property type="project" value="TreeGrafter"/>
</dbReference>
<dbReference type="GO" id="GO:0008614">
    <property type="term" value="P:pyridoxine metabolic process"/>
    <property type="evidence" value="ECO:0007669"/>
    <property type="project" value="TreeGrafter"/>
</dbReference>
<dbReference type="PANTHER" id="PTHR31559">
    <property type="entry name" value="PYRIDOXAL 5'-PHOSPHATE SYNTHASE SUBUNIT SNO"/>
    <property type="match status" value="1"/>
</dbReference>
<dbReference type="Gene3D" id="3.40.50.880">
    <property type="match status" value="1"/>
</dbReference>
<comment type="catalytic activity">
    <reaction evidence="6 7">
        <text>L-glutamine + H2O = L-glutamate + NH4(+)</text>
        <dbReference type="Rhea" id="RHEA:15889"/>
        <dbReference type="ChEBI" id="CHEBI:15377"/>
        <dbReference type="ChEBI" id="CHEBI:28938"/>
        <dbReference type="ChEBI" id="CHEBI:29985"/>
        <dbReference type="ChEBI" id="CHEBI:58359"/>
        <dbReference type="EC" id="3.5.1.2"/>
    </reaction>
</comment>
<comment type="pathway">
    <text evidence="7">Cofactor biosynthesis; pyridoxal 5'-phosphate biosynthesis.</text>
</comment>
<keyword evidence="4 7" id="KW-0315">Glutamine amidotransferase</keyword>
<dbReference type="CDD" id="cd01749">
    <property type="entry name" value="GATase1_PB"/>
    <property type="match status" value="1"/>
</dbReference>
<dbReference type="EMBL" id="AEXL02000053">
    <property type="protein sequence ID" value="EIJ66498.1"/>
    <property type="molecule type" value="Genomic_DNA"/>
</dbReference>
<dbReference type="RefSeq" id="WP_008297933.1">
    <property type="nucleotide sequence ID" value="NZ_AEXL02000053.1"/>
</dbReference>
<gene>
    <name evidence="7 10" type="primary">pdxT</name>
    <name evidence="10" type="ORF">BD31_I1242</name>
</gene>
<evidence type="ECO:0000313" key="10">
    <source>
        <dbReference type="EMBL" id="EIJ66498.1"/>
    </source>
</evidence>
<dbReference type="PROSITE" id="PS51274">
    <property type="entry name" value="GATASE_COBBQ"/>
    <property type="match status" value="1"/>
</dbReference>
<evidence type="ECO:0000256" key="3">
    <source>
        <dbReference type="ARBA" id="ARBA00022898"/>
    </source>
</evidence>
<feature type="binding site" evidence="7 9">
    <location>
        <position position="118"/>
    </location>
    <ligand>
        <name>L-glutamine</name>
        <dbReference type="ChEBI" id="CHEBI:58359"/>
    </ligand>
</feature>
<feature type="active site" description="Charge relay system" evidence="7 8">
    <location>
        <position position="185"/>
    </location>
</feature>
<evidence type="ECO:0000256" key="4">
    <source>
        <dbReference type="ARBA" id="ARBA00022962"/>
    </source>
</evidence>
<name>I3D455_9ARCH</name>
<dbReference type="GO" id="GO:0042823">
    <property type="term" value="P:pyridoxal phosphate biosynthetic process"/>
    <property type="evidence" value="ECO:0007669"/>
    <property type="project" value="UniProtKB-UniRule"/>
</dbReference>
<keyword evidence="3 7" id="KW-0663">Pyridoxal phosphate</keyword>
<evidence type="ECO:0000313" key="11">
    <source>
        <dbReference type="Proteomes" id="UP000003423"/>
    </source>
</evidence>
<dbReference type="FunFam" id="3.40.50.880:FF:000041">
    <property type="entry name" value="Glutamine amidotransferase subunit pdxT, putative"/>
    <property type="match status" value="1"/>
</dbReference>
<dbReference type="GO" id="GO:1903600">
    <property type="term" value="C:glutaminase complex"/>
    <property type="evidence" value="ECO:0007669"/>
    <property type="project" value="TreeGrafter"/>
</dbReference>
<dbReference type="Proteomes" id="UP000003423">
    <property type="component" value="Unassembled WGS sequence"/>
</dbReference>
<comment type="catalytic activity">
    <reaction evidence="7">
        <text>aldehydo-D-ribose 5-phosphate + D-glyceraldehyde 3-phosphate + L-glutamine = pyridoxal 5'-phosphate + L-glutamate + phosphate + 3 H2O + H(+)</text>
        <dbReference type="Rhea" id="RHEA:31507"/>
        <dbReference type="ChEBI" id="CHEBI:15377"/>
        <dbReference type="ChEBI" id="CHEBI:15378"/>
        <dbReference type="ChEBI" id="CHEBI:29985"/>
        <dbReference type="ChEBI" id="CHEBI:43474"/>
        <dbReference type="ChEBI" id="CHEBI:58273"/>
        <dbReference type="ChEBI" id="CHEBI:58359"/>
        <dbReference type="ChEBI" id="CHEBI:59776"/>
        <dbReference type="ChEBI" id="CHEBI:597326"/>
        <dbReference type="EC" id="4.3.3.6"/>
    </reaction>
</comment>
<dbReference type="OrthoDB" id="26717at2157"/>
<dbReference type="PROSITE" id="PS51273">
    <property type="entry name" value="GATASE_TYPE_1"/>
    <property type="match status" value="1"/>
</dbReference>
<dbReference type="PIRSF" id="PIRSF005639">
    <property type="entry name" value="Glut_amidoT_SNO"/>
    <property type="match status" value="1"/>
</dbReference>
<dbReference type="InterPro" id="IPR002161">
    <property type="entry name" value="PdxT/SNO"/>
</dbReference>
<accession>I3D455</accession>
<dbReference type="PATRIC" id="fig|859350.6.peg.474"/>
<evidence type="ECO:0000256" key="7">
    <source>
        <dbReference type="HAMAP-Rule" id="MF_01615"/>
    </source>
</evidence>
<dbReference type="GO" id="GO:0016740">
    <property type="term" value="F:transferase activity"/>
    <property type="evidence" value="ECO:0007669"/>
    <property type="project" value="UniProtKB-KW"/>
</dbReference>
<reference evidence="10 11" key="1">
    <citation type="journal article" date="2012" name="J. Bacteriol.">
        <title>Genome sequence of "Candidatus Nitrosopumilus salaria" BD31, an ammonia-oxidizing archaeon from the San Francisco Bay estuary.</title>
        <authorList>
            <person name="Mosier A.C."/>
            <person name="Allen E.E."/>
            <person name="Kim M."/>
            <person name="Ferriera S."/>
            <person name="Francis C.A."/>
        </authorList>
    </citation>
    <scope>NUCLEOTIDE SEQUENCE [LARGE SCALE GENOMIC DNA]</scope>
    <source>
        <strain evidence="10 11">BD31</strain>
    </source>
</reference>
<comment type="caution">
    <text evidence="10">The sequence shown here is derived from an EMBL/GenBank/DDBJ whole genome shotgun (WGS) entry which is preliminary data.</text>
</comment>